<organism evidence="1">
    <name type="scientific">Sesamum radiatum</name>
    <name type="common">Black benniseed</name>
    <dbReference type="NCBI Taxonomy" id="300843"/>
    <lineage>
        <taxon>Eukaryota</taxon>
        <taxon>Viridiplantae</taxon>
        <taxon>Streptophyta</taxon>
        <taxon>Embryophyta</taxon>
        <taxon>Tracheophyta</taxon>
        <taxon>Spermatophyta</taxon>
        <taxon>Magnoliopsida</taxon>
        <taxon>eudicotyledons</taxon>
        <taxon>Gunneridae</taxon>
        <taxon>Pentapetalae</taxon>
        <taxon>asterids</taxon>
        <taxon>lamiids</taxon>
        <taxon>Lamiales</taxon>
        <taxon>Pedaliaceae</taxon>
        <taxon>Sesamum</taxon>
    </lineage>
</organism>
<sequence length="177" mass="20813">MDTAVKLDDMLDTWRFIGFYGHPEASKRKTSWGLLRHLSRQSKRPWLCIGDFNETLHHHEKYGGNRRAQWQIEDFRQCLSDCELHDLGFNGEVFTWCNKREEPNTIRARLNRACCSISWSDLFPTTRVVQGSSTTSDHGFLWIELVPREDTRSHLRHKLFWFEAAWTKAATCGDVVR</sequence>
<proteinExistence type="predicted"/>
<accession>A0AAW2PMC9</accession>
<dbReference type="AlphaFoldDB" id="A0AAW2PMC9"/>
<evidence type="ECO:0000313" key="1">
    <source>
        <dbReference type="EMBL" id="KAL0355536.1"/>
    </source>
</evidence>
<gene>
    <name evidence="1" type="ORF">Sradi_4000500</name>
</gene>
<dbReference type="PANTHER" id="PTHR33710">
    <property type="entry name" value="BNAC02G09200D PROTEIN"/>
    <property type="match status" value="1"/>
</dbReference>
<dbReference type="Gene3D" id="3.60.10.10">
    <property type="entry name" value="Endonuclease/exonuclease/phosphatase"/>
    <property type="match status" value="1"/>
</dbReference>
<reference evidence="1" key="2">
    <citation type="journal article" date="2024" name="Plant">
        <title>Genomic evolution and insights into agronomic trait innovations of Sesamum species.</title>
        <authorList>
            <person name="Miao H."/>
            <person name="Wang L."/>
            <person name="Qu L."/>
            <person name="Liu H."/>
            <person name="Sun Y."/>
            <person name="Le M."/>
            <person name="Wang Q."/>
            <person name="Wei S."/>
            <person name="Zheng Y."/>
            <person name="Lin W."/>
            <person name="Duan Y."/>
            <person name="Cao H."/>
            <person name="Xiong S."/>
            <person name="Wang X."/>
            <person name="Wei L."/>
            <person name="Li C."/>
            <person name="Ma Q."/>
            <person name="Ju M."/>
            <person name="Zhao R."/>
            <person name="Li G."/>
            <person name="Mu C."/>
            <person name="Tian Q."/>
            <person name="Mei H."/>
            <person name="Zhang T."/>
            <person name="Gao T."/>
            <person name="Zhang H."/>
        </authorList>
    </citation>
    <scope>NUCLEOTIDE SEQUENCE</scope>
    <source>
        <strain evidence="1">G02</strain>
    </source>
</reference>
<dbReference type="PANTHER" id="PTHR33710:SF71">
    <property type="entry name" value="ENDONUCLEASE_EXONUCLEASE_PHOSPHATASE DOMAIN-CONTAINING PROTEIN"/>
    <property type="match status" value="1"/>
</dbReference>
<protein>
    <submittedName>
        <fullName evidence="1">Uncharacterized protein</fullName>
    </submittedName>
</protein>
<name>A0AAW2PMC9_SESRA</name>
<dbReference type="EMBL" id="JACGWJ010000017">
    <property type="protein sequence ID" value="KAL0355536.1"/>
    <property type="molecule type" value="Genomic_DNA"/>
</dbReference>
<dbReference type="InterPro" id="IPR036691">
    <property type="entry name" value="Endo/exonu/phosph_ase_sf"/>
</dbReference>
<dbReference type="SUPFAM" id="SSF56219">
    <property type="entry name" value="DNase I-like"/>
    <property type="match status" value="1"/>
</dbReference>
<comment type="caution">
    <text evidence="1">The sequence shown here is derived from an EMBL/GenBank/DDBJ whole genome shotgun (WGS) entry which is preliminary data.</text>
</comment>
<reference evidence="1" key="1">
    <citation type="submission" date="2020-06" db="EMBL/GenBank/DDBJ databases">
        <authorList>
            <person name="Li T."/>
            <person name="Hu X."/>
            <person name="Zhang T."/>
            <person name="Song X."/>
            <person name="Zhang H."/>
            <person name="Dai N."/>
            <person name="Sheng W."/>
            <person name="Hou X."/>
            <person name="Wei L."/>
        </authorList>
    </citation>
    <scope>NUCLEOTIDE SEQUENCE</scope>
    <source>
        <strain evidence="1">G02</strain>
        <tissue evidence="1">Leaf</tissue>
    </source>
</reference>